<dbReference type="PANTHER" id="PTHR19336">
    <property type="entry name" value="UNCHARACTERIZED DUF1167"/>
    <property type="match status" value="1"/>
</dbReference>
<dbReference type="EMBL" id="GIFC01016401">
    <property type="protein sequence ID" value="MXU98484.1"/>
    <property type="molecule type" value="Transcribed_RNA"/>
</dbReference>
<evidence type="ECO:0000256" key="1">
    <source>
        <dbReference type="SAM" id="MobiDB-lite"/>
    </source>
</evidence>
<dbReference type="InterPro" id="IPR051756">
    <property type="entry name" value="Centrosomal_MT-associated"/>
</dbReference>
<name>A0A6B0V9M8_IXORI</name>
<evidence type="ECO:0000313" key="2">
    <source>
        <dbReference type="EMBL" id="MXU98484.1"/>
    </source>
</evidence>
<accession>A0A6B0V9M8</accession>
<dbReference type="AlphaFoldDB" id="A0A6B0V9M8"/>
<organism evidence="2">
    <name type="scientific">Ixodes ricinus</name>
    <name type="common">Common tick</name>
    <name type="synonym">Acarus ricinus</name>
    <dbReference type="NCBI Taxonomy" id="34613"/>
    <lineage>
        <taxon>Eukaryota</taxon>
        <taxon>Metazoa</taxon>
        <taxon>Ecdysozoa</taxon>
        <taxon>Arthropoda</taxon>
        <taxon>Chelicerata</taxon>
        <taxon>Arachnida</taxon>
        <taxon>Acari</taxon>
        <taxon>Parasitiformes</taxon>
        <taxon>Ixodida</taxon>
        <taxon>Ixodoidea</taxon>
        <taxon>Ixodidae</taxon>
        <taxon>Ixodinae</taxon>
        <taxon>Ixodes</taxon>
    </lineage>
</organism>
<protein>
    <submittedName>
        <fullName evidence="2">Uncharacterized protein</fullName>
    </submittedName>
</protein>
<proteinExistence type="predicted"/>
<feature type="region of interest" description="Disordered" evidence="1">
    <location>
        <begin position="100"/>
        <end position="151"/>
    </location>
</feature>
<dbReference type="GO" id="GO:0008017">
    <property type="term" value="F:microtubule binding"/>
    <property type="evidence" value="ECO:0007669"/>
    <property type="project" value="TreeGrafter"/>
</dbReference>
<dbReference type="PANTHER" id="PTHR19336:SF9">
    <property type="entry name" value="SPINDLE POLE BODY PROTEIN PPC89"/>
    <property type="match status" value="1"/>
</dbReference>
<feature type="compositionally biased region" description="Polar residues" evidence="1">
    <location>
        <begin position="106"/>
        <end position="120"/>
    </location>
</feature>
<dbReference type="GO" id="GO:0005813">
    <property type="term" value="C:centrosome"/>
    <property type="evidence" value="ECO:0007669"/>
    <property type="project" value="TreeGrafter"/>
</dbReference>
<sequence>MSLEVHVPNGVGLHSTKGDEVIRSLARLLDKMHMLETRKHAAQEYRDSDLNEHIALVEAQCSLLEEQLRYARRMLTFSSSLRASPDPYYDGNFKEPYRVDDVDSHFPTTKPQDNLASQVRGSAKPRPPPKVRRTKSTSDAAFTHRTSQRPDQCKLSLGDIPFILGKSTTPSHSLPANLQNLVSLLKKTQPIPDTRKDPAANCRRPVRFASVGCLPRSSSDHNLHMSSQLDGPSKDLVDLLCQGEQLLRQLQRHQVPGTRHSLKCQSRRLVVKIEAKLKEVKRHELQAVAVEERTRTLPTRKSEVTKPRASTFAGTSGDFNRIFLRELKKIQGRLEEQV</sequence>
<reference evidence="2" key="1">
    <citation type="submission" date="2019-12" db="EMBL/GenBank/DDBJ databases">
        <title>An insight into the sialome of adult female Ixodes ricinus ticks feeding for 6 days.</title>
        <authorList>
            <person name="Perner J."/>
            <person name="Ribeiro J.M.C."/>
        </authorList>
    </citation>
    <scope>NUCLEOTIDE SEQUENCE</scope>
    <source>
        <strain evidence="2">Semi-engorged</strain>
        <tissue evidence="2">Salivary glands</tissue>
    </source>
</reference>